<accession>A0A812IMX6</accession>
<feature type="compositionally biased region" description="Basic and acidic residues" evidence="1">
    <location>
        <begin position="448"/>
        <end position="466"/>
    </location>
</feature>
<reference evidence="2" key="1">
    <citation type="submission" date="2021-02" db="EMBL/GenBank/DDBJ databases">
        <authorList>
            <person name="Dougan E. K."/>
            <person name="Rhodes N."/>
            <person name="Thang M."/>
            <person name="Chan C."/>
        </authorList>
    </citation>
    <scope>NUCLEOTIDE SEQUENCE</scope>
</reference>
<protein>
    <submittedName>
        <fullName evidence="2">CPK2 protein</fullName>
    </submittedName>
</protein>
<gene>
    <name evidence="2" type="primary">CPK2</name>
    <name evidence="2" type="ORF">SNAT2548_LOCUS4962</name>
</gene>
<sequence length="492" mass="54104">MKQAAQAAHRSSSQKAFGSQGLEPLSKSEFEWCVTSLLRYGNRRMAFRLFATLDSGFGDIAVSSLNRNLDWVEDLLSLFQLRQNLLDRFGSFEEIAEALRWATNSGTDDLKSLAPTPLARSVSRRDFVAAVGSLGVCASQAIHLFLLLDFDGKGMVELSQFMHAIEEIPTELTWRDLRQRLLAKQGSMADALRCLDATNSDLSESELARIVTRCEIPGFQALQLGGSSAISASRDLRRMLRAAAPAISLQDFWQRVATEWPQVAEAAAARHPVKPNKASKANKADKADKPEAEAQTPHAAQRCLETLLSELLPEFHETCSNSESNIQVLPSLSFEMFDALSCHVDVSQENARELFHCIASTAAALDETTGEALQPANLASSQPSSSVFVEDFAEQLTMWAETSEPKGSKRTGAAERVRQVVAPVRAAISALKAELQPTAESTAETAADDARRSETSELQEPHREAPLKGLSRSKMRRRSKLPWCTYYRCCPS</sequence>
<evidence type="ECO:0000313" key="3">
    <source>
        <dbReference type="Proteomes" id="UP000604046"/>
    </source>
</evidence>
<dbReference type="AlphaFoldDB" id="A0A812IMX6"/>
<feature type="compositionally biased region" description="Basic and acidic residues" evidence="1">
    <location>
        <begin position="282"/>
        <end position="292"/>
    </location>
</feature>
<dbReference type="OrthoDB" id="40902at2759"/>
<organism evidence="2 3">
    <name type="scientific">Symbiodinium natans</name>
    <dbReference type="NCBI Taxonomy" id="878477"/>
    <lineage>
        <taxon>Eukaryota</taxon>
        <taxon>Sar</taxon>
        <taxon>Alveolata</taxon>
        <taxon>Dinophyceae</taxon>
        <taxon>Suessiales</taxon>
        <taxon>Symbiodiniaceae</taxon>
        <taxon>Symbiodinium</taxon>
    </lineage>
</organism>
<evidence type="ECO:0000256" key="1">
    <source>
        <dbReference type="SAM" id="MobiDB-lite"/>
    </source>
</evidence>
<dbReference type="Proteomes" id="UP000604046">
    <property type="component" value="Unassembled WGS sequence"/>
</dbReference>
<dbReference type="EMBL" id="CAJNDS010000310">
    <property type="protein sequence ID" value="CAE7042044.1"/>
    <property type="molecule type" value="Genomic_DNA"/>
</dbReference>
<feature type="region of interest" description="Disordered" evidence="1">
    <location>
        <begin position="435"/>
        <end position="474"/>
    </location>
</feature>
<feature type="region of interest" description="Disordered" evidence="1">
    <location>
        <begin position="267"/>
        <end position="298"/>
    </location>
</feature>
<keyword evidence="3" id="KW-1185">Reference proteome</keyword>
<name>A0A812IMX6_9DINO</name>
<comment type="caution">
    <text evidence="2">The sequence shown here is derived from an EMBL/GenBank/DDBJ whole genome shotgun (WGS) entry which is preliminary data.</text>
</comment>
<proteinExistence type="predicted"/>
<evidence type="ECO:0000313" key="2">
    <source>
        <dbReference type="EMBL" id="CAE7042044.1"/>
    </source>
</evidence>